<dbReference type="Gene3D" id="3.30.1360.40">
    <property type="match status" value="1"/>
</dbReference>
<evidence type="ECO:0000259" key="8">
    <source>
        <dbReference type="Pfam" id="PF01316"/>
    </source>
</evidence>
<evidence type="ECO:0000256" key="5">
    <source>
        <dbReference type="ARBA" id="ARBA00023125"/>
    </source>
</evidence>
<evidence type="ECO:0000313" key="10">
    <source>
        <dbReference type="EMBL" id="MCW0953095.1"/>
    </source>
</evidence>
<keyword evidence="7" id="KW-0028">Amino-acid biosynthesis</keyword>
<sequence>MKKTERQNHILQIISDQIIETQDMLMDALEAVGVTTTQATVSRDIKELHIVRQPDQDGTARYQTLRVMPENNLEVLQRLFEQSVHHIVRVDFMTILKTSKGNGNRIAASIDAAQLPEVVATLAGHDTIYVTSPSSEEAEKLAELFNHWL</sequence>
<feature type="domain" description="Arginine repressor DNA-binding" evidence="8">
    <location>
        <begin position="1"/>
        <end position="63"/>
    </location>
</feature>
<evidence type="ECO:0000256" key="2">
    <source>
        <dbReference type="ARBA" id="ARBA00008316"/>
    </source>
</evidence>
<comment type="subcellular location">
    <subcellularLocation>
        <location evidence="1 7">Cytoplasm</location>
    </subcellularLocation>
</comment>
<evidence type="ECO:0000256" key="4">
    <source>
        <dbReference type="ARBA" id="ARBA00023015"/>
    </source>
</evidence>
<keyword evidence="7" id="KW-0055">Arginine biosynthesis</keyword>
<dbReference type="InterPro" id="IPR001669">
    <property type="entry name" value="Arg_repress"/>
</dbReference>
<keyword evidence="6 7" id="KW-0804">Transcription</keyword>
<keyword evidence="7" id="KW-0678">Repressor</keyword>
<evidence type="ECO:0000256" key="1">
    <source>
        <dbReference type="ARBA" id="ARBA00004496"/>
    </source>
</evidence>
<evidence type="ECO:0000259" key="9">
    <source>
        <dbReference type="Pfam" id="PF02863"/>
    </source>
</evidence>
<dbReference type="SUPFAM" id="SSF55252">
    <property type="entry name" value="C-terminal domain of arginine repressor"/>
    <property type="match status" value="1"/>
</dbReference>
<keyword evidence="11" id="KW-1185">Reference proteome</keyword>
<dbReference type="Pfam" id="PF02863">
    <property type="entry name" value="Arg_repressor_C"/>
    <property type="match status" value="1"/>
</dbReference>
<comment type="similarity">
    <text evidence="2 7">Belongs to the ArgR family.</text>
</comment>
<accession>A0ABT3E413</accession>
<protein>
    <recommendedName>
        <fullName evidence="7">Arginine repressor</fullName>
    </recommendedName>
</protein>
<keyword evidence="3 7" id="KW-0963">Cytoplasm</keyword>
<dbReference type="HAMAP" id="MF_00173">
    <property type="entry name" value="Arg_repressor"/>
    <property type="match status" value="1"/>
</dbReference>
<dbReference type="InterPro" id="IPR020900">
    <property type="entry name" value="Arg_repress_DNA-bd"/>
</dbReference>
<organism evidence="10 11">
    <name type="scientific">Weissella ceti</name>
    <dbReference type="NCBI Taxonomy" id="759620"/>
    <lineage>
        <taxon>Bacteria</taxon>
        <taxon>Bacillati</taxon>
        <taxon>Bacillota</taxon>
        <taxon>Bacilli</taxon>
        <taxon>Lactobacillales</taxon>
        <taxon>Lactobacillaceae</taxon>
        <taxon>Weissella</taxon>
    </lineage>
</organism>
<keyword evidence="4 7" id="KW-0805">Transcription regulation</keyword>
<dbReference type="InterPro" id="IPR020899">
    <property type="entry name" value="Arg_repress_C"/>
</dbReference>
<proteinExistence type="inferred from homology"/>
<dbReference type="PRINTS" id="PR01467">
    <property type="entry name" value="ARGREPRESSOR"/>
</dbReference>
<evidence type="ECO:0000256" key="3">
    <source>
        <dbReference type="ARBA" id="ARBA00022490"/>
    </source>
</evidence>
<evidence type="ECO:0000256" key="7">
    <source>
        <dbReference type="HAMAP-Rule" id="MF_00173"/>
    </source>
</evidence>
<dbReference type="InterPro" id="IPR036390">
    <property type="entry name" value="WH_DNA-bd_sf"/>
</dbReference>
<gene>
    <name evidence="7" type="primary">argR</name>
    <name evidence="10" type="ORF">OIT44_03280</name>
</gene>
<dbReference type="PANTHER" id="PTHR34471:SF1">
    <property type="entry name" value="ARGININE REPRESSOR"/>
    <property type="match status" value="1"/>
</dbReference>
<dbReference type="Proteomes" id="UP001526225">
    <property type="component" value="Unassembled WGS sequence"/>
</dbReference>
<evidence type="ECO:0000313" key="11">
    <source>
        <dbReference type="Proteomes" id="UP001526225"/>
    </source>
</evidence>
<dbReference type="InterPro" id="IPR036251">
    <property type="entry name" value="Arg_repress_C_sf"/>
</dbReference>
<dbReference type="PANTHER" id="PTHR34471">
    <property type="entry name" value="ARGININE REPRESSOR"/>
    <property type="match status" value="1"/>
</dbReference>
<dbReference type="SUPFAM" id="SSF46785">
    <property type="entry name" value="Winged helix' DNA-binding domain"/>
    <property type="match status" value="1"/>
</dbReference>
<dbReference type="EMBL" id="JAOZFE010000002">
    <property type="protein sequence ID" value="MCW0953095.1"/>
    <property type="molecule type" value="Genomic_DNA"/>
</dbReference>
<evidence type="ECO:0000256" key="6">
    <source>
        <dbReference type="ARBA" id="ARBA00023163"/>
    </source>
</evidence>
<comment type="pathway">
    <text evidence="7">Amino-acid biosynthesis; L-arginine biosynthesis [regulation].</text>
</comment>
<comment type="function">
    <text evidence="7">Regulates arginine biosynthesis genes.</text>
</comment>
<dbReference type="Gene3D" id="1.10.10.10">
    <property type="entry name" value="Winged helix-like DNA-binding domain superfamily/Winged helix DNA-binding domain"/>
    <property type="match status" value="1"/>
</dbReference>
<name>A0ABT3E413_9LACO</name>
<dbReference type="InterPro" id="IPR036388">
    <property type="entry name" value="WH-like_DNA-bd_sf"/>
</dbReference>
<feature type="domain" description="Arginine repressor C-terminal" evidence="9">
    <location>
        <begin position="80"/>
        <end position="146"/>
    </location>
</feature>
<dbReference type="Pfam" id="PF01316">
    <property type="entry name" value="Arg_repressor"/>
    <property type="match status" value="1"/>
</dbReference>
<comment type="caution">
    <text evidence="10">The sequence shown here is derived from an EMBL/GenBank/DDBJ whole genome shotgun (WGS) entry which is preliminary data.</text>
</comment>
<keyword evidence="5 7" id="KW-0238">DNA-binding</keyword>
<reference evidence="10 11" key="1">
    <citation type="submission" date="2022-10" db="EMBL/GenBank/DDBJ databases">
        <title>Weissella fermenti sp. nov., isolated from fermented cabbage.</title>
        <authorList>
            <person name="Lee J.K."/>
            <person name="Baek J.H."/>
            <person name="Choi D.G."/>
            <person name="Kim J.M."/>
            <person name="Jeon C.O."/>
        </authorList>
    </citation>
    <scope>NUCLEOTIDE SEQUENCE [LARGE SCALE GENOMIC DNA]</scope>
    <source>
        <strain evidence="10 11">KACC 18534</strain>
    </source>
</reference>